<evidence type="ECO:0000313" key="3">
    <source>
        <dbReference type="EMBL" id="GAA5169052.1"/>
    </source>
</evidence>
<keyword evidence="4" id="KW-1185">Reference proteome</keyword>
<feature type="transmembrane region" description="Helical" evidence="2">
    <location>
        <begin position="229"/>
        <end position="253"/>
    </location>
</feature>
<reference evidence="4" key="1">
    <citation type="journal article" date="2019" name="Int. J. Syst. Evol. Microbiol.">
        <title>The Global Catalogue of Microorganisms (GCM) 10K type strain sequencing project: providing services to taxonomists for standard genome sequencing and annotation.</title>
        <authorList>
            <consortium name="The Broad Institute Genomics Platform"/>
            <consortium name="The Broad Institute Genome Sequencing Center for Infectious Disease"/>
            <person name="Wu L."/>
            <person name="Ma J."/>
        </authorList>
    </citation>
    <scope>NUCLEOTIDE SEQUENCE [LARGE SCALE GENOMIC DNA]</scope>
    <source>
        <strain evidence="4">JCM 18715</strain>
    </source>
</reference>
<keyword evidence="2" id="KW-1133">Transmembrane helix</keyword>
<name>A0ABP9QXR7_9RHOO</name>
<evidence type="ECO:0008006" key="5">
    <source>
        <dbReference type="Google" id="ProtNLM"/>
    </source>
</evidence>
<feature type="region of interest" description="Disordered" evidence="1">
    <location>
        <begin position="1"/>
        <end position="31"/>
    </location>
</feature>
<accession>A0ABP9QXR7</accession>
<sequence length="280" mass="30516">MSKPLTPLPGSSRMPNSRLFSTRRRQPRPNSQALPSRILHAVLMGCFVSLVVWLALAPLSLAFADIVIQGAGLLDLPAMLQQEPLNMGGNVVLTRFGLADEPMAVSSSDLMLHVLGIAVLLIAGSRLRRVPVRHAVFAVCALHLLGTGVAWLQGDAFPHNMLTHTRLVADTNLLWLALSPIMLTLGFYVVERSWVNRVLATALFIGWQIVALPLKVLLSAVLIQALTPAVIPLLFVATGPMLDVLLMAALYAWCMTWPLLQLDERGRLATRPDLQVSPPK</sequence>
<comment type="caution">
    <text evidence="3">The sequence shown here is derived from an EMBL/GenBank/DDBJ whole genome shotgun (WGS) entry which is preliminary data.</text>
</comment>
<organism evidence="3 4">
    <name type="scientific">Viridibacterium curvum</name>
    <dbReference type="NCBI Taxonomy" id="1101404"/>
    <lineage>
        <taxon>Bacteria</taxon>
        <taxon>Pseudomonadati</taxon>
        <taxon>Pseudomonadota</taxon>
        <taxon>Betaproteobacteria</taxon>
        <taxon>Rhodocyclales</taxon>
        <taxon>Rhodocyclaceae</taxon>
        <taxon>Viridibacterium</taxon>
    </lineage>
</organism>
<evidence type="ECO:0000313" key="4">
    <source>
        <dbReference type="Proteomes" id="UP001500547"/>
    </source>
</evidence>
<proteinExistence type="predicted"/>
<keyword evidence="2" id="KW-0812">Transmembrane</keyword>
<keyword evidence="2" id="KW-0472">Membrane</keyword>
<dbReference type="EMBL" id="BAABLD010000011">
    <property type="protein sequence ID" value="GAA5169052.1"/>
    <property type="molecule type" value="Genomic_DNA"/>
</dbReference>
<gene>
    <name evidence="3" type="ORF">GCM10025770_30090</name>
</gene>
<protein>
    <recommendedName>
        <fullName evidence="5">DUF998 domain-containing protein</fullName>
    </recommendedName>
</protein>
<feature type="transmembrane region" description="Helical" evidence="2">
    <location>
        <begin position="173"/>
        <end position="190"/>
    </location>
</feature>
<dbReference type="Proteomes" id="UP001500547">
    <property type="component" value="Unassembled WGS sequence"/>
</dbReference>
<evidence type="ECO:0000256" key="1">
    <source>
        <dbReference type="SAM" id="MobiDB-lite"/>
    </source>
</evidence>
<evidence type="ECO:0000256" key="2">
    <source>
        <dbReference type="SAM" id="Phobius"/>
    </source>
</evidence>
<dbReference type="RefSeq" id="WP_345533919.1">
    <property type="nucleotide sequence ID" value="NZ_BAABLD010000011.1"/>
</dbReference>
<feature type="transmembrane region" description="Helical" evidence="2">
    <location>
        <begin position="202"/>
        <end position="223"/>
    </location>
</feature>
<feature type="transmembrane region" description="Helical" evidence="2">
    <location>
        <begin position="103"/>
        <end position="123"/>
    </location>
</feature>
<feature type="transmembrane region" description="Helical" evidence="2">
    <location>
        <begin position="135"/>
        <end position="153"/>
    </location>
</feature>